<dbReference type="InterPro" id="IPR006091">
    <property type="entry name" value="Acyl-CoA_Oxase/DH_mid-dom"/>
</dbReference>
<dbReference type="SUPFAM" id="SSF52047">
    <property type="entry name" value="RNI-like"/>
    <property type="match status" value="1"/>
</dbReference>
<dbReference type="FunFam" id="1.20.140.10:FF:000001">
    <property type="entry name" value="Acyl-CoA dehydrogenase"/>
    <property type="match status" value="1"/>
</dbReference>
<accession>A0A9P1BEP9</accession>
<dbReference type="Gene3D" id="1.20.140.10">
    <property type="entry name" value="Butyryl-CoA Dehydrogenase, subunit A, domain 3"/>
    <property type="match status" value="1"/>
</dbReference>
<dbReference type="EMBL" id="CAMXCT030000001">
    <property type="protein sequence ID" value="CAL4759191.1"/>
    <property type="molecule type" value="Genomic_DNA"/>
</dbReference>
<dbReference type="Pfam" id="PF00441">
    <property type="entry name" value="Acyl-CoA_dh_1"/>
    <property type="match status" value="1"/>
</dbReference>
<dbReference type="SUPFAM" id="SSF56645">
    <property type="entry name" value="Acyl-CoA dehydrogenase NM domain-like"/>
    <property type="match status" value="1"/>
</dbReference>
<evidence type="ECO:0000313" key="11">
    <source>
        <dbReference type="EMBL" id="CAI3971879.1"/>
    </source>
</evidence>
<name>A0A9P1BEP9_9DINO</name>
<feature type="domain" description="Acyl-CoA oxidase/dehydrogenase middle" evidence="9">
    <location>
        <begin position="408"/>
        <end position="502"/>
    </location>
</feature>
<evidence type="ECO:0000256" key="6">
    <source>
        <dbReference type="ARBA" id="ARBA00049552"/>
    </source>
</evidence>
<dbReference type="GO" id="GO:0033539">
    <property type="term" value="P:fatty acid beta-oxidation using acyl-CoA dehydrogenase"/>
    <property type="evidence" value="ECO:0007669"/>
    <property type="project" value="TreeGrafter"/>
</dbReference>
<evidence type="ECO:0000313" key="14">
    <source>
        <dbReference type="Proteomes" id="UP001152797"/>
    </source>
</evidence>
<evidence type="ECO:0000256" key="5">
    <source>
        <dbReference type="ARBA" id="ARBA00023002"/>
    </source>
</evidence>
<dbReference type="InterPro" id="IPR032675">
    <property type="entry name" value="LRR_dom_sf"/>
</dbReference>
<reference evidence="11" key="1">
    <citation type="submission" date="2022-10" db="EMBL/GenBank/DDBJ databases">
        <authorList>
            <person name="Chen Y."/>
            <person name="Dougan E. K."/>
            <person name="Chan C."/>
            <person name="Rhodes N."/>
            <person name="Thang M."/>
        </authorList>
    </citation>
    <scope>NUCLEOTIDE SEQUENCE</scope>
</reference>
<evidence type="ECO:0000256" key="3">
    <source>
        <dbReference type="ARBA" id="ARBA00022630"/>
    </source>
</evidence>
<dbReference type="Gene3D" id="1.10.540.10">
    <property type="entry name" value="Acyl-CoA dehydrogenase/oxidase, N-terminal domain"/>
    <property type="match status" value="1"/>
</dbReference>
<reference evidence="12" key="2">
    <citation type="submission" date="2024-04" db="EMBL/GenBank/DDBJ databases">
        <authorList>
            <person name="Chen Y."/>
            <person name="Shah S."/>
            <person name="Dougan E. K."/>
            <person name="Thang M."/>
            <person name="Chan C."/>
        </authorList>
    </citation>
    <scope>NUCLEOTIDE SEQUENCE [LARGE SCALE GENOMIC DNA]</scope>
</reference>
<proteinExistence type="inferred from homology"/>
<dbReference type="FunFam" id="1.10.540.10:FF:000002">
    <property type="entry name" value="Acyl-CoA dehydrogenase FadE19"/>
    <property type="match status" value="1"/>
</dbReference>
<evidence type="ECO:0000259" key="9">
    <source>
        <dbReference type="Pfam" id="PF02770"/>
    </source>
</evidence>
<keyword evidence="3 7" id="KW-0285">Flavoprotein</keyword>
<dbReference type="InterPro" id="IPR050741">
    <property type="entry name" value="Acyl-CoA_dehydrogenase"/>
</dbReference>
<dbReference type="GO" id="GO:0003995">
    <property type="term" value="F:acyl-CoA dehydrogenase activity"/>
    <property type="evidence" value="ECO:0007669"/>
    <property type="project" value="InterPro"/>
</dbReference>
<keyword evidence="14" id="KW-1185">Reference proteome</keyword>
<dbReference type="Pfam" id="PF02770">
    <property type="entry name" value="Acyl-CoA_dh_M"/>
    <property type="match status" value="1"/>
</dbReference>
<keyword evidence="5 7" id="KW-0560">Oxidoreductase</keyword>
<organism evidence="11">
    <name type="scientific">Cladocopium goreaui</name>
    <dbReference type="NCBI Taxonomy" id="2562237"/>
    <lineage>
        <taxon>Eukaryota</taxon>
        <taxon>Sar</taxon>
        <taxon>Alveolata</taxon>
        <taxon>Dinophyceae</taxon>
        <taxon>Suessiales</taxon>
        <taxon>Symbiodiniaceae</taxon>
        <taxon>Cladocopium</taxon>
    </lineage>
</organism>
<dbReference type="PROSITE" id="PS00073">
    <property type="entry name" value="ACYL_COA_DH_2"/>
    <property type="match status" value="1"/>
</dbReference>
<comment type="cofactor">
    <cofactor evidence="1 7">
        <name>FAD</name>
        <dbReference type="ChEBI" id="CHEBI:57692"/>
    </cofactor>
</comment>
<dbReference type="InterPro" id="IPR013786">
    <property type="entry name" value="AcylCoA_DH/ox_N"/>
</dbReference>
<dbReference type="OrthoDB" id="9988775at2759"/>
<dbReference type="InterPro" id="IPR036250">
    <property type="entry name" value="AcylCo_DH-like_C"/>
</dbReference>
<dbReference type="Gene3D" id="3.80.10.10">
    <property type="entry name" value="Ribonuclease Inhibitor"/>
    <property type="match status" value="2"/>
</dbReference>
<dbReference type="InterPro" id="IPR009075">
    <property type="entry name" value="AcylCo_DH/oxidase_C"/>
</dbReference>
<protein>
    <submittedName>
        <fullName evidence="13">Probable acyl-CoA dehydrogenase 6 (Probable isovaleryl-CoA dehydrogenase) (IVD)</fullName>
    </submittedName>
</protein>
<evidence type="ECO:0000256" key="4">
    <source>
        <dbReference type="ARBA" id="ARBA00022827"/>
    </source>
</evidence>
<feature type="domain" description="Acyl-CoA dehydrogenase/oxidase C-terminal" evidence="8">
    <location>
        <begin position="514"/>
        <end position="660"/>
    </location>
</feature>
<gene>
    <name evidence="11" type="ORF">C1SCF055_LOCUS469</name>
</gene>
<dbReference type="SUPFAM" id="SSF47203">
    <property type="entry name" value="Acyl-CoA dehydrogenase C-terminal domain-like"/>
    <property type="match status" value="1"/>
</dbReference>
<dbReference type="PROSITE" id="PS00072">
    <property type="entry name" value="ACYL_COA_DH_1"/>
    <property type="match status" value="1"/>
</dbReference>
<dbReference type="FunFam" id="2.40.110.10:FF:000002">
    <property type="entry name" value="Acyl-CoA dehydrogenase fadE12"/>
    <property type="match status" value="1"/>
</dbReference>
<dbReference type="GO" id="GO:0005737">
    <property type="term" value="C:cytoplasm"/>
    <property type="evidence" value="ECO:0007669"/>
    <property type="project" value="TreeGrafter"/>
</dbReference>
<dbReference type="Proteomes" id="UP001152797">
    <property type="component" value="Unassembled WGS sequence"/>
</dbReference>
<comment type="caution">
    <text evidence="11">The sequence shown here is derived from an EMBL/GenBank/DDBJ whole genome shotgun (WGS) entry which is preliminary data.</text>
</comment>
<dbReference type="PANTHER" id="PTHR48083">
    <property type="entry name" value="MEDIUM-CHAIN SPECIFIC ACYL-COA DEHYDROGENASE, MITOCHONDRIAL-RELATED"/>
    <property type="match status" value="1"/>
</dbReference>
<dbReference type="InterPro" id="IPR037069">
    <property type="entry name" value="AcylCoA_DH/ox_N_sf"/>
</dbReference>
<evidence type="ECO:0000256" key="1">
    <source>
        <dbReference type="ARBA" id="ARBA00001974"/>
    </source>
</evidence>
<feature type="domain" description="Acyl-CoA dehydrogenase/oxidase N-terminal" evidence="10">
    <location>
        <begin position="289"/>
        <end position="403"/>
    </location>
</feature>
<dbReference type="Gene3D" id="2.40.110.10">
    <property type="entry name" value="Butyryl-CoA Dehydrogenase, subunit A, domain 2"/>
    <property type="match status" value="1"/>
</dbReference>
<comment type="catalytic activity">
    <reaction evidence="6">
        <text>(2S)-2-methylbutanoyl-CoA + oxidized [electron-transfer flavoprotein] + H(+) = (2E)-2-methylbut-2-enoyl-CoA + reduced [electron-transfer flavoprotein]</text>
        <dbReference type="Rhea" id="RHEA:48256"/>
        <dbReference type="Rhea" id="RHEA-COMP:10685"/>
        <dbReference type="Rhea" id="RHEA-COMP:10686"/>
        <dbReference type="ChEBI" id="CHEBI:15378"/>
        <dbReference type="ChEBI" id="CHEBI:57337"/>
        <dbReference type="ChEBI" id="CHEBI:57692"/>
        <dbReference type="ChEBI" id="CHEBI:58307"/>
        <dbReference type="ChEBI" id="CHEBI:88166"/>
    </reaction>
    <physiologicalReaction direction="left-to-right" evidence="6">
        <dbReference type="Rhea" id="RHEA:48257"/>
    </physiologicalReaction>
</comment>
<dbReference type="InterPro" id="IPR046373">
    <property type="entry name" value="Acyl-CoA_Oxase/DH_mid-dom_sf"/>
</dbReference>
<dbReference type="AlphaFoldDB" id="A0A9P1BEP9"/>
<evidence type="ECO:0000313" key="13">
    <source>
        <dbReference type="EMBL" id="CAL4759191.1"/>
    </source>
</evidence>
<dbReference type="EMBL" id="CAMXCT010000001">
    <property type="protein sequence ID" value="CAI3971879.1"/>
    <property type="molecule type" value="Genomic_DNA"/>
</dbReference>
<comment type="similarity">
    <text evidence="2 7">Belongs to the acyl-CoA dehydrogenase family.</text>
</comment>
<dbReference type="InterPro" id="IPR009100">
    <property type="entry name" value="AcylCoA_DH/oxidase_NM_dom_sf"/>
</dbReference>
<evidence type="ECO:0000256" key="7">
    <source>
        <dbReference type="RuleBase" id="RU362125"/>
    </source>
</evidence>
<keyword evidence="4 7" id="KW-0274">FAD</keyword>
<dbReference type="Pfam" id="PF02771">
    <property type="entry name" value="Acyl-CoA_dh_N"/>
    <property type="match status" value="1"/>
</dbReference>
<evidence type="ECO:0000259" key="10">
    <source>
        <dbReference type="Pfam" id="PF02771"/>
    </source>
</evidence>
<dbReference type="InterPro" id="IPR006089">
    <property type="entry name" value="Acyl-CoA_DH_CS"/>
</dbReference>
<sequence>MAMYGGRLRIYLDDTLLMRSLRSSGVASVAIGEDYGIGLQTLREHQSSLPIALRITELDLQDDQAIKRLSEVLAKMPNCHEISLGGMVTDAGLARLAAIPEFSQITSLSLFDTKVSDNGLIALADMTQLEVLWLNEHRVTDAGLIHVGKLKRLKRLGLLEEGGMGNSARITGTGLRHLEGLTDLESVLIVGLRLSDEGARHLAKIEGLRRLILTRSTTITNAGVEALTGLSHLESLSFDSSKVDDSCLVHLEKMSSLESLWVSGTSITPAGLTSILMAVDQQSDSTIFTEEHQAFRQSLRRFVDKEVNPNVDKWEEERNFPAHELFKKMGDLGFLGVSYPEEYGGQGLDYWYTLVFMEEMARINCGGIPMAIAVQTDMATPSLCDFGSHELKKKYLEPTLKGDLVCSIGVTEPGAGSDVASIQTRAVSDGDDYVINGSKLYITNGTQADWVCLLARTSEGTGFQGMSLIVVPTDTPGFIVSRKLEKMGNHASDTAELAFDNVRVPKSNCIGEEGQGFILQMMQFQKERLASAIMAYVGAEKCIRMTIEYCRERKTFGKPLIDNQWVHFRIVELITEIEHLRQMCYHCARKVVDGQDMTREASMAKLKAGRLVRETADWCMQFHGGMGYMEEYPMARYFRDSRLLSIGAGADEIMMGIIAKYEGILPKR</sequence>
<evidence type="ECO:0000313" key="12">
    <source>
        <dbReference type="EMBL" id="CAL1125254.1"/>
    </source>
</evidence>
<dbReference type="EMBL" id="CAMXCT020000001">
    <property type="protein sequence ID" value="CAL1125254.1"/>
    <property type="molecule type" value="Genomic_DNA"/>
</dbReference>
<dbReference type="GO" id="GO:0050660">
    <property type="term" value="F:flavin adenine dinucleotide binding"/>
    <property type="evidence" value="ECO:0007669"/>
    <property type="project" value="InterPro"/>
</dbReference>
<evidence type="ECO:0000256" key="2">
    <source>
        <dbReference type="ARBA" id="ARBA00009347"/>
    </source>
</evidence>
<evidence type="ECO:0000259" key="8">
    <source>
        <dbReference type="Pfam" id="PF00441"/>
    </source>
</evidence>
<dbReference type="PANTHER" id="PTHR48083:SF6">
    <property type="entry name" value="ACYL-COA DEHYDROGENASE 6"/>
    <property type="match status" value="1"/>
</dbReference>